<dbReference type="InterPro" id="IPR003593">
    <property type="entry name" value="AAA+_ATPase"/>
</dbReference>
<keyword evidence="13 14" id="KW-0234">DNA repair</keyword>
<dbReference type="NCBIfam" id="NF001503">
    <property type="entry name" value="PRK00349.1"/>
    <property type="match status" value="1"/>
</dbReference>
<evidence type="ECO:0000256" key="14">
    <source>
        <dbReference type="HAMAP-Rule" id="MF_00205"/>
    </source>
</evidence>
<evidence type="ECO:0000256" key="11">
    <source>
        <dbReference type="ARBA" id="ARBA00022881"/>
    </source>
</evidence>
<sequence>MEKNIIIKGVREHNLKGFDLNLPRNKFIVITGVSGSGKSSLAFDTIYAEGQRRYVESLSAYARQFLEQMKRPDVDHIEGLSPAISIDQKSAGKNPRSTVGTVTEIYDYLRLLYAKIGVVHCPGCGREIKRQSVDEIVDRILGLLRGKDRIQILSPIVKGRKGEYRRLFEDLKARGFVRVRVDGEIYHLDDEIRLEKNIKHHIDLVVDRIVVEDEDGLLERITDAVEVALKEGGGTLRVIIDESEYLFSEAFSCPVCEIDFEELSPRLFSFNSPYGACPHCEGLGARMMIDEELVVPDKSLSLMEGAIRPWGRGRYTYQMLQALADRFGFSMQVPFRDLDPKIQRMILYGPEDEEIWKYPDVKGFEGVIPWMMRRYRDPTSRWSRREVERYMRVIPCKECGGTRLNPVARAVKVGGMGIAEFTALPISEALSFIRNLKLSDREMAIAGEIIREIEARLEFLMSVGLGYLTLDRASSTLSGGEAQRIRLASQIGSGLVGVLYVLDEPSIGLHQRDNRRLIETLRRLCEIGNTLIVVEHDEEIIRSADHIVDLGPGAGEHGGWVVAEGTVDEICQVEESITGRFLSGKETIPVPERRVKPERGYLVIRGASENNLKNIDVAIPVGLFTCVTGVSGSGKSTLVNEILYKALARELNHARTSPGRHRAIEGVELIDKVIVIDQSPIGRTPRSNPATYTGAFTPIRELFSRTPEARKRGYKPGRFSFNVKGGRCEACEGAGLIRIEMHFLPEKYVECDVCKGSRYNRETLEVKYKGKTILDVLNMSVEEAYEFFRDIPAIERKLRTLLDVGMGYVRLGQPATTLSGGEAQRIKLAAELSRQSTGRTLYILDEPTTGLHFADVKKLLGVLFRLRDEGNTIVVIEHHLDVIKSADYIIDLGPEGGEEGGYVVATGTPEEVARSGTYTGEWLRRVLE</sequence>
<dbReference type="Proteomes" id="UP000185779">
    <property type="component" value="Unassembled WGS sequence"/>
</dbReference>
<keyword evidence="12 14" id="KW-0238">DNA-binding</keyword>
<gene>
    <name evidence="14 16" type="primary">uvrA</name>
    <name evidence="16" type="ORF">ENI32_03620</name>
    <name evidence="17" type="ORF">SBU_000176</name>
</gene>
<dbReference type="Gene3D" id="3.30.1490.20">
    <property type="entry name" value="ATP-grasp fold, A domain"/>
    <property type="match status" value="1"/>
</dbReference>
<comment type="function">
    <text evidence="14">The UvrABC repair system catalyzes the recognition and processing of DNA lesions. UvrA is an ATPase and a DNA-binding protein. A damage recognition complex composed of 2 UvrA and 2 UvrB subunits scans DNA for abnormalities. When the presence of a lesion has been verified by UvrB, the UvrA molecules dissociate.</text>
</comment>
<dbReference type="GO" id="GO:0009381">
    <property type="term" value="F:excinuclease ABC activity"/>
    <property type="evidence" value="ECO:0007669"/>
    <property type="project" value="UniProtKB-UniRule"/>
</dbReference>
<accession>A0A1F2P6U1</accession>
<evidence type="ECO:0000313" key="17">
    <source>
        <dbReference type="EMBL" id="OFV66883.1"/>
    </source>
</evidence>
<evidence type="ECO:0000313" key="18">
    <source>
        <dbReference type="Proteomes" id="UP000185779"/>
    </source>
</evidence>
<dbReference type="InterPro" id="IPR013815">
    <property type="entry name" value="ATP_grasp_subdomain_1"/>
</dbReference>
<dbReference type="Proteomes" id="UP000885936">
    <property type="component" value="Unassembled WGS sequence"/>
</dbReference>
<dbReference type="FunFam" id="1.20.1580.10:FF:000002">
    <property type="entry name" value="UvrABC system protein A"/>
    <property type="match status" value="1"/>
</dbReference>
<dbReference type="Gene3D" id="3.40.50.300">
    <property type="entry name" value="P-loop containing nucleotide triphosphate hydrolases"/>
    <property type="match status" value="2"/>
</dbReference>
<comment type="subunit">
    <text evidence="14">Forms a heterotetramer with UvrB during the search for lesions.</text>
</comment>
<dbReference type="PANTHER" id="PTHR43152">
    <property type="entry name" value="UVRABC SYSTEM PROTEIN A"/>
    <property type="match status" value="1"/>
</dbReference>
<keyword evidence="11 14" id="KW-0267">Excision nuclease</keyword>
<evidence type="ECO:0000256" key="6">
    <source>
        <dbReference type="ARBA" id="ARBA00022763"/>
    </source>
</evidence>
<evidence type="ECO:0000256" key="12">
    <source>
        <dbReference type="ARBA" id="ARBA00023125"/>
    </source>
</evidence>
<comment type="subcellular location">
    <subcellularLocation>
        <location evidence="1 14">Cytoplasm</location>
    </subcellularLocation>
</comment>
<evidence type="ECO:0000256" key="9">
    <source>
        <dbReference type="ARBA" id="ARBA00022833"/>
    </source>
</evidence>
<keyword evidence="6 14" id="KW-0227">DNA damage</keyword>
<dbReference type="InterPro" id="IPR041552">
    <property type="entry name" value="UvrA_DNA-bd"/>
</dbReference>
<feature type="binding site" evidence="14">
    <location>
        <begin position="32"/>
        <end position="39"/>
    </location>
    <ligand>
        <name>ATP</name>
        <dbReference type="ChEBI" id="CHEBI:30616"/>
    </ligand>
</feature>
<dbReference type="GO" id="GO:0016887">
    <property type="term" value="F:ATP hydrolysis activity"/>
    <property type="evidence" value="ECO:0007669"/>
    <property type="project" value="InterPro"/>
</dbReference>
<dbReference type="InterPro" id="IPR003439">
    <property type="entry name" value="ABC_transporter-like_ATP-bd"/>
</dbReference>
<dbReference type="GO" id="GO:0003677">
    <property type="term" value="F:DNA binding"/>
    <property type="evidence" value="ECO:0007669"/>
    <property type="project" value="UniProtKB-UniRule"/>
</dbReference>
<evidence type="ECO:0000256" key="13">
    <source>
        <dbReference type="ARBA" id="ARBA00023204"/>
    </source>
</evidence>
<dbReference type="NCBIfam" id="TIGR00630">
    <property type="entry name" value="uvra"/>
    <property type="match status" value="1"/>
</dbReference>
<dbReference type="InterPro" id="IPR041102">
    <property type="entry name" value="UvrA_inter"/>
</dbReference>
<comment type="caution">
    <text evidence="17">The sequence shown here is derived from an EMBL/GenBank/DDBJ whole genome shotgun (WGS) entry which is preliminary data.</text>
</comment>
<feature type="zinc finger region" description="C4-type" evidence="14">
    <location>
        <begin position="728"/>
        <end position="754"/>
    </location>
</feature>
<dbReference type="GO" id="GO:0009380">
    <property type="term" value="C:excinuclease repair complex"/>
    <property type="evidence" value="ECO:0007669"/>
    <property type="project" value="InterPro"/>
</dbReference>
<evidence type="ECO:0000256" key="2">
    <source>
        <dbReference type="ARBA" id="ARBA00022490"/>
    </source>
</evidence>
<dbReference type="Pfam" id="PF17755">
    <property type="entry name" value="UvrA_DNA-bind"/>
    <property type="match status" value="1"/>
</dbReference>
<evidence type="ECO:0000256" key="10">
    <source>
        <dbReference type="ARBA" id="ARBA00022840"/>
    </source>
</evidence>
<feature type="zinc finger region" description="C4-type" evidence="14">
    <location>
        <begin position="253"/>
        <end position="280"/>
    </location>
</feature>
<reference evidence="16" key="2">
    <citation type="journal article" date="2020" name="mSystems">
        <title>Genome- and Community-Level Interaction Insights into Carbon Utilization and Element Cycling Functions of Hydrothermarchaeota in Hydrothermal Sediment.</title>
        <authorList>
            <person name="Zhou Z."/>
            <person name="Liu Y."/>
            <person name="Xu W."/>
            <person name="Pan J."/>
            <person name="Luo Z.H."/>
            <person name="Li M."/>
        </authorList>
    </citation>
    <scope>NUCLEOTIDE SEQUENCE [LARGE SCALE GENOMIC DNA]</scope>
    <source>
        <strain evidence="16">HyVt-386</strain>
    </source>
</reference>
<dbReference type="AlphaFoldDB" id="A0A1F2P6U1"/>
<dbReference type="EMBL" id="LYOR01000001">
    <property type="protein sequence ID" value="OFV66883.1"/>
    <property type="molecule type" value="Genomic_DNA"/>
</dbReference>
<keyword evidence="9 14" id="KW-0862">Zinc</keyword>
<dbReference type="InterPro" id="IPR017871">
    <property type="entry name" value="ABC_transporter-like_CS"/>
</dbReference>
<dbReference type="InterPro" id="IPR004602">
    <property type="entry name" value="UvrA"/>
</dbReference>
<keyword evidence="18" id="KW-1185">Reference proteome</keyword>
<evidence type="ECO:0000256" key="1">
    <source>
        <dbReference type="ARBA" id="ARBA00004496"/>
    </source>
</evidence>
<evidence type="ECO:0000256" key="5">
    <source>
        <dbReference type="ARBA" id="ARBA00022741"/>
    </source>
</evidence>
<evidence type="ECO:0000259" key="15">
    <source>
        <dbReference type="PROSITE" id="PS50893"/>
    </source>
</evidence>
<keyword evidence="4 14" id="KW-0677">Repeat</keyword>
<dbReference type="GO" id="GO:0005524">
    <property type="term" value="F:ATP binding"/>
    <property type="evidence" value="ECO:0007669"/>
    <property type="project" value="UniProtKB-UniRule"/>
</dbReference>
<feature type="domain" description="ABC transporter" evidence="15">
    <location>
        <begin position="595"/>
        <end position="919"/>
    </location>
</feature>
<comment type="similarity">
    <text evidence="14">Belongs to the ABC transporter superfamily. UvrA family.</text>
</comment>
<keyword evidence="7 14" id="KW-0228">DNA excision</keyword>
<evidence type="ECO:0000256" key="7">
    <source>
        <dbReference type="ARBA" id="ARBA00022769"/>
    </source>
</evidence>
<dbReference type="HAMAP" id="MF_00205">
    <property type="entry name" value="UvrA"/>
    <property type="match status" value="1"/>
</dbReference>
<dbReference type="CDD" id="cd03271">
    <property type="entry name" value="ABC_UvrA_II"/>
    <property type="match status" value="1"/>
</dbReference>
<dbReference type="GO" id="GO:0008270">
    <property type="term" value="F:zinc ion binding"/>
    <property type="evidence" value="ECO:0007669"/>
    <property type="project" value="UniProtKB-UniRule"/>
</dbReference>
<keyword evidence="8 14" id="KW-0863">Zinc-finger</keyword>
<dbReference type="PROSITE" id="PS50893">
    <property type="entry name" value="ABC_TRANSPORTER_2"/>
    <property type="match status" value="1"/>
</dbReference>
<keyword evidence="3 14" id="KW-0479">Metal-binding</keyword>
<dbReference type="Gene3D" id="1.10.8.280">
    <property type="entry name" value="ABC transporter ATPase domain-like"/>
    <property type="match status" value="1"/>
</dbReference>
<keyword evidence="10 14" id="KW-0067">ATP-binding</keyword>
<organism evidence="17 18">
    <name type="scientific">Candidatus Syntropharchaeum butanivorans</name>
    <dbReference type="NCBI Taxonomy" id="1839936"/>
    <lineage>
        <taxon>Archaea</taxon>
        <taxon>Methanobacteriati</taxon>
        <taxon>Methanobacteriota</taxon>
        <taxon>Stenosarchaea group</taxon>
        <taxon>Methanomicrobia</taxon>
        <taxon>Methanosarcinales</taxon>
        <taxon>ANME-2 cluster</taxon>
        <taxon>Candidatus Syntropharchaeum</taxon>
    </lineage>
</organism>
<name>A0A1F2P6U1_9EURY</name>
<dbReference type="GO" id="GO:0006289">
    <property type="term" value="P:nucleotide-excision repair"/>
    <property type="evidence" value="ECO:0007669"/>
    <property type="project" value="UniProtKB-UniRule"/>
</dbReference>
<feature type="binding site" evidence="14">
    <location>
        <begin position="629"/>
        <end position="636"/>
    </location>
    <ligand>
        <name>ATP</name>
        <dbReference type="ChEBI" id="CHEBI:30616"/>
    </ligand>
</feature>
<keyword evidence="5 14" id="KW-0547">Nucleotide-binding</keyword>
<keyword evidence="2 14" id="KW-0963">Cytoplasm</keyword>
<dbReference type="EMBL" id="DRIE01000062">
    <property type="protein sequence ID" value="HEC56955.1"/>
    <property type="molecule type" value="Genomic_DNA"/>
</dbReference>
<dbReference type="PANTHER" id="PTHR43152:SF3">
    <property type="entry name" value="UVRABC SYSTEM PROTEIN A"/>
    <property type="match status" value="1"/>
</dbReference>
<dbReference type="STRING" id="1839936.SBU_000176"/>
<dbReference type="Gene3D" id="1.20.1580.10">
    <property type="entry name" value="ABC transporter ATPase like domain"/>
    <property type="match status" value="2"/>
</dbReference>
<dbReference type="GO" id="GO:0005737">
    <property type="term" value="C:cytoplasm"/>
    <property type="evidence" value="ECO:0007669"/>
    <property type="project" value="UniProtKB-SubCell"/>
</dbReference>
<reference evidence="17 18" key="1">
    <citation type="submission" date="2016-05" db="EMBL/GenBank/DDBJ databases">
        <title>Microbial consortia oxidize butane by reversing methanogenesis.</title>
        <authorList>
            <person name="Laso-Perez R."/>
            <person name="Richter M."/>
            <person name="Wegener G."/>
            <person name="Musat F."/>
        </authorList>
    </citation>
    <scope>NUCLEOTIDE SEQUENCE [LARGE SCALE GENOMIC DNA]</scope>
    <source>
        <strain evidence="17">BOX1</strain>
    </source>
</reference>
<evidence type="ECO:0000256" key="8">
    <source>
        <dbReference type="ARBA" id="ARBA00022771"/>
    </source>
</evidence>
<dbReference type="PROSITE" id="PS00211">
    <property type="entry name" value="ABC_TRANSPORTER_1"/>
    <property type="match status" value="2"/>
</dbReference>
<dbReference type="SUPFAM" id="SSF52540">
    <property type="entry name" value="P-loop containing nucleoside triphosphate hydrolases"/>
    <property type="match status" value="2"/>
</dbReference>
<evidence type="ECO:0000313" key="16">
    <source>
        <dbReference type="EMBL" id="HEC56955.1"/>
    </source>
</evidence>
<dbReference type="Pfam" id="PF17760">
    <property type="entry name" value="UvrA_inter"/>
    <property type="match status" value="1"/>
</dbReference>
<dbReference type="SMART" id="SM00382">
    <property type="entry name" value="AAA"/>
    <property type="match status" value="1"/>
</dbReference>
<dbReference type="PATRIC" id="fig|1839936.3.peg.176"/>
<dbReference type="InterPro" id="IPR027417">
    <property type="entry name" value="P-loop_NTPase"/>
</dbReference>
<keyword evidence="14" id="KW-0742">SOS response</keyword>
<evidence type="ECO:0000256" key="3">
    <source>
        <dbReference type="ARBA" id="ARBA00022723"/>
    </source>
</evidence>
<dbReference type="GO" id="GO:0009432">
    <property type="term" value="P:SOS response"/>
    <property type="evidence" value="ECO:0007669"/>
    <property type="project" value="UniProtKB-UniRule"/>
</dbReference>
<protein>
    <recommendedName>
        <fullName evidence="14">UvrABC system protein A</fullName>
        <shortName evidence="14">UvrA protein</shortName>
    </recommendedName>
    <alternativeName>
        <fullName evidence="14">Excinuclease ABC subunit A</fullName>
    </alternativeName>
</protein>
<evidence type="ECO:0000256" key="4">
    <source>
        <dbReference type="ARBA" id="ARBA00022737"/>
    </source>
</evidence>
<proteinExistence type="inferred from homology"/>